<dbReference type="GO" id="GO:0005737">
    <property type="term" value="C:cytoplasm"/>
    <property type="evidence" value="ECO:0007669"/>
    <property type="project" value="TreeGrafter"/>
</dbReference>
<dbReference type="InterPro" id="IPR050452">
    <property type="entry name" value="Metacaspase"/>
</dbReference>
<comment type="similarity">
    <text evidence="1">Belongs to the peptidase C14B family.</text>
</comment>
<dbReference type="HOGENOM" id="CLU_029389_6_2_1"/>
<dbReference type="AlphaFoldDB" id="J4H4Z4"/>
<dbReference type="GO" id="GO:0004197">
    <property type="term" value="F:cysteine-type endopeptidase activity"/>
    <property type="evidence" value="ECO:0007669"/>
    <property type="project" value="TreeGrafter"/>
</dbReference>
<dbReference type="PANTHER" id="PTHR48104">
    <property type="entry name" value="METACASPASE-4"/>
    <property type="match status" value="1"/>
</dbReference>
<evidence type="ECO:0000256" key="2">
    <source>
        <dbReference type="SAM" id="MobiDB-lite"/>
    </source>
</evidence>
<evidence type="ECO:0000313" key="3">
    <source>
        <dbReference type="EMBL" id="CCM05844.1"/>
    </source>
</evidence>
<accession>J4H4Z4</accession>
<dbReference type="GO" id="GO:0006508">
    <property type="term" value="P:proteolysis"/>
    <property type="evidence" value="ECO:0007669"/>
    <property type="project" value="TreeGrafter"/>
</dbReference>
<dbReference type="PANTHER" id="PTHR48104:SF30">
    <property type="entry name" value="METACASPASE-1"/>
    <property type="match status" value="1"/>
</dbReference>
<sequence>MANKNIRRRSASQKPRRKALVIGINYDTKGSDDTSGYSALHGPRSDAISFANLLINKYNYKREDVVIMLDGQGPELSHLAPTRRNMLREINNLVRGARRGDRFVFLYSGHSDQIPCLEHSEEDDLDEVILPMDHEGLEKKEKLIVDNDLRRLLVDPLPAGAHLTAIFDSCHSGTLLDLDHYACNNVYHPWISKGFRRVKTMWRNNVRQNATLHQQSLSATSTKLHSDSLAFPILSTLFPSRTSSSSKEVKKAASVRRVSTSPTASPVFPRRPRSLSVKMLARAATSLEFATPKSCAPSAPQSASVASTGLASPVAMSNSALTKKQSKTVLGRLKTTLMDDLIPRCMSPVSTMRTCDGFCKREPADKPYVISLAACTDRQLEWEDRKGHTMIQALVHYLEQNPHTTIKDMITYISYRRYTISRKIHDLGRKKLNDRKKAQAVNANKAELDGEELCYDLVNFMDPQLGSQEKLDMDAVFTL</sequence>
<dbReference type="EMBL" id="HE797209">
    <property type="protein sequence ID" value="CCM05844.1"/>
    <property type="molecule type" value="Genomic_DNA"/>
</dbReference>
<proteinExistence type="inferred from homology"/>
<evidence type="ECO:0008006" key="5">
    <source>
        <dbReference type="Google" id="ProtNLM"/>
    </source>
</evidence>
<protein>
    <recommendedName>
        <fullName evidence="5">Caspase family p20 domain-containing protein</fullName>
    </recommendedName>
</protein>
<gene>
    <name evidence="3" type="ORF">FIBRA_08080</name>
</gene>
<dbReference type="OrthoDB" id="3223806at2759"/>
<evidence type="ECO:0000313" key="4">
    <source>
        <dbReference type="Proteomes" id="UP000006352"/>
    </source>
</evidence>
<name>J4H4Z4_9APHY</name>
<reference evidence="3 4" key="1">
    <citation type="journal article" date="2012" name="Appl. Environ. Microbiol.">
        <title>Short-read sequencing for genomic analysis of the brown rot fungus Fibroporia radiculosa.</title>
        <authorList>
            <person name="Tang J.D."/>
            <person name="Perkins A.D."/>
            <person name="Sonstegard T.S."/>
            <person name="Schroeder S.G."/>
            <person name="Burgess S.C."/>
            <person name="Diehl S.V."/>
        </authorList>
    </citation>
    <scope>NUCLEOTIDE SEQUENCE [LARGE SCALE GENOMIC DNA]</scope>
    <source>
        <strain evidence="3 4">TFFH 294</strain>
    </source>
</reference>
<dbReference type="GeneID" id="24100755"/>
<dbReference type="RefSeq" id="XP_012185127.1">
    <property type="nucleotide sequence ID" value="XM_012329737.1"/>
</dbReference>
<dbReference type="Proteomes" id="UP000006352">
    <property type="component" value="Unassembled WGS sequence"/>
</dbReference>
<dbReference type="InParanoid" id="J4H4Z4"/>
<organism evidence="3 4">
    <name type="scientific">Fibroporia radiculosa</name>
    <dbReference type="NCBI Taxonomy" id="599839"/>
    <lineage>
        <taxon>Eukaryota</taxon>
        <taxon>Fungi</taxon>
        <taxon>Dikarya</taxon>
        <taxon>Basidiomycota</taxon>
        <taxon>Agaricomycotina</taxon>
        <taxon>Agaricomycetes</taxon>
        <taxon>Polyporales</taxon>
        <taxon>Fibroporiaceae</taxon>
        <taxon>Fibroporia</taxon>
    </lineage>
</organism>
<dbReference type="Gene3D" id="3.40.50.12660">
    <property type="match status" value="1"/>
</dbReference>
<keyword evidence="4" id="KW-1185">Reference proteome</keyword>
<feature type="region of interest" description="Disordered" evidence="2">
    <location>
        <begin position="245"/>
        <end position="270"/>
    </location>
</feature>
<evidence type="ECO:0000256" key="1">
    <source>
        <dbReference type="ARBA" id="ARBA00009005"/>
    </source>
</evidence>